<dbReference type="EMBL" id="CP017962">
    <property type="protein sequence ID" value="APC49941.1"/>
    <property type="molecule type" value="Genomic_DNA"/>
</dbReference>
<protein>
    <recommendedName>
        <fullName evidence="5">Sortase</fullName>
    </recommendedName>
</protein>
<sequence>MGKLITVITLLFLVGCGTVPESESPPANSSSSNEQETTQTVKNPMTKTKNSDFNQSDSAYKDAFKEEKPGIVPAKLIIDSLGVNDPVEKVGQNKKGEMGVPENVQNAGWYKFGAKPGEQGSAVVAGHVNTRNGKSIFWNLHKLETGDEVEVLNKSGEKRTFKVIGKESYDYQHAPVKKIFGYTSRRKLNLITCTGDFNYDAGTHQERLVIYTELKDE</sequence>
<dbReference type="AlphaFoldDB" id="A0AAC9J1Q9"/>
<reference evidence="3 4" key="1">
    <citation type="submission" date="2016-11" db="EMBL/GenBank/DDBJ databases">
        <title>Complete genome sequencing of Virgibacillus halodenitrificans PDB-F2.</title>
        <authorList>
            <person name="Sun Z."/>
            <person name="Zhou Y."/>
            <person name="Li H."/>
        </authorList>
    </citation>
    <scope>NUCLEOTIDE SEQUENCE [LARGE SCALE GENOMIC DNA]</scope>
    <source>
        <strain evidence="3 4">PDB-F2</strain>
    </source>
</reference>
<dbReference type="SUPFAM" id="SSF63817">
    <property type="entry name" value="Sortase"/>
    <property type="match status" value="1"/>
</dbReference>
<dbReference type="GeneID" id="71516267"/>
<dbReference type="GO" id="GO:0016787">
    <property type="term" value="F:hydrolase activity"/>
    <property type="evidence" value="ECO:0007669"/>
    <property type="project" value="UniProtKB-KW"/>
</dbReference>
<dbReference type="RefSeq" id="WP_071649808.1">
    <property type="nucleotide sequence ID" value="NZ_CP017962.1"/>
</dbReference>
<dbReference type="Pfam" id="PF04203">
    <property type="entry name" value="Sortase"/>
    <property type="match status" value="1"/>
</dbReference>
<evidence type="ECO:0000313" key="3">
    <source>
        <dbReference type="EMBL" id="APC49941.1"/>
    </source>
</evidence>
<evidence type="ECO:0000256" key="1">
    <source>
        <dbReference type="ARBA" id="ARBA00022801"/>
    </source>
</evidence>
<proteinExistence type="predicted"/>
<organism evidence="3 4">
    <name type="scientific">Virgibacillus halodenitrificans</name>
    <name type="common">Bacillus halodenitrificans</name>
    <dbReference type="NCBI Taxonomy" id="1482"/>
    <lineage>
        <taxon>Bacteria</taxon>
        <taxon>Bacillati</taxon>
        <taxon>Bacillota</taxon>
        <taxon>Bacilli</taxon>
        <taxon>Bacillales</taxon>
        <taxon>Bacillaceae</taxon>
        <taxon>Virgibacillus</taxon>
    </lineage>
</organism>
<name>A0AAC9J1Q9_VIRHA</name>
<dbReference type="Gene3D" id="2.40.260.10">
    <property type="entry name" value="Sortase"/>
    <property type="match status" value="1"/>
</dbReference>
<keyword evidence="1" id="KW-0378">Hydrolase</keyword>
<gene>
    <name evidence="3" type="ORF">BME96_17810</name>
</gene>
<dbReference type="KEGG" id="vhl:BME96_17810"/>
<feature type="compositionally biased region" description="Low complexity" evidence="2">
    <location>
        <begin position="20"/>
        <end position="40"/>
    </location>
</feature>
<evidence type="ECO:0000313" key="4">
    <source>
        <dbReference type="Proteomes" id="UP000182945"/>
    </source>
</evidence>
<accession>A0AAC9J1Q9</accession>
<feature type="region of interest" description="Disordered" evidence="2">
    <location>
        <begin position="20"/>
        <end position="55"/>
    </location>
</feature>
<feature type="compositionally biased region" description="Polar residues" evidence="2">
    <location>
        <begin position="41"/>
        <end position="55"/>
    </location>
</feature>
<dbReference type="PROSITE" id="PS51257">
    <property type="entry name" value="PROKAR_LIPOPROTEIN"/>
    <property type="match status" value="1"/>
</dbReference>
<dbReference type="CDD" id="cd05829">
    <property type="entry name" value="Sortase_F"/>
    <property type="match status" value="1"/>
</dbReference>
<dbReference type="InterPro" id="IPR042001">
    <property type="entry name" value="Sortase_F"/>
</dbReference>
<dbReference type="Proteomes" id="UP000182945">
    <property type="component" value="Chromosome"/>
</dbReference>
<evidence type="ECO:0000256" key="2">
    <source>
        <dbReference type="SAM" id="MobiDB-lite"/>
    </source>
</evidence>
<dbReference type="InterPro" id="IPR023365">
    <property type="entry name" value="Sortase_dom-sf"/>
</dbReference>
<dbReference type="InterPro" id="IPR005754">
    <property type="entry name" value="Sortase"/>
</dbReference>
<evidence type="ECO:0008006" key="5">
    <source>
        <dbReference type="Google" id="ProtNLM"/>
    </source>
</evidence>